<comment type="caution">
    <text evidence="1">The sequence shown here is derived from an EMBL/GenBank/DDBJ whole genome shotgun (WGS) entry which is preliminary data.</text>
</comment>
<organism evidence="1 2">
    <name type="scientific">Tegillarca granosa</name>
    <name type="common">Malaysian cockle</name>
    <name type="synonym">Anadara granosa</name>
    <dbReference type="NCBI Taxonomy" id="220873"/>
    <lineage>
        <taxon>Eukaryota</taxon>
        <taxon>Metazoa</taxon>
        <taxon>Spiralia</taxon>
        <taxon>Lophotrochozoa</taxon>
        <taxon>Mollusca</taxon>
        <taxon>Bivalvia</taxon>
        <taxon>Autobranchia</taxon>
        <taxon>Pteriomorphia</taxon>
        <taxon>Arcoida</taxon>
        <taxon>Arcoidea</taxon>
        <taxon>Arcidae</taxon>
        <taxon>Tegillarca</taxon>
    </lineage>
</organism>
<proteinExistence type="predicted"/>
<protein>
    <submittedName>
        <fullName evidence="1">Uncharacterized protein</fullName>
    </submittedName>
</protein>
<reference evidence="1 2" key="1">
    <citation type="submission" date="2022-12" db="EMBL/GenBank/DDBJ databases">
        <title>Chromosome-level genome of Tegillarca granosa.</title>
        <authorList>
            <person name="Kim J."/>
        </authorList>
    </citation>
    <scope>NUCLEOTIDE SEQUENCE [LARGE SCALE GENOMIC DNA]</scope>
    <source>
        <strain evidence="1">Teg-2019</strain>
        <tissue evidence="1">Adductor muscle</tissue>
    </source>
</reference>
<dbReference type="Proteomes" id="UP001217089">
    <property type="component" value="Unassembled WGS sequence"/>
</dbReference>
<evidence type="ECO:0000313" key="2">
    <source>
        <dbReference type="Proteomes" id="UP001217089"/>
    </source>
</evidence>
<dbReference type="EMBL" id="JARBDR010000903">
    <property type="protein sequence ID" value="KAJ8304765.1"/>
    <property type="molecule type" value="Genomic_DNA"/>
</dbReference>
<accession>A0ABQ9EMJ9</accession>
<name>A0ABQ9EMJ9_TEGGR</name>
<evidence type="ECO:0000313" key="1">
    <source>
        <dbReference type="EMBL" id="KAJ8304765.1"/>
    </source>
</evidence>
<gene>
    <name evidence="1" type="ORF">KUTeg_018348</name>
</gene>
<sequence>MKKFMYNEIHDKWKEQEIKTLIDNAHFNCDEEKLKRKRTIEGLMSKHVNIKQMYFGYREKAKSDTILVAILSKDDETIPNSYNDFNIYQRKESDISKEAENVMLTVASNKSYNIPKSIKNALKDTIAQNLETLLKDHSNITIVSFCPIKSSRMGKHWKHQQKICIVIYCRVKGIIPAGEHPFPKEINGFPVDVREGYAFFTSIHNDNLPRSSDVQTPLRLGAEISTVDQSGTLGMFVDLDNNDKGFITCAHFAYEKEELRPNLSINNENIPVFQPKCDRPENRIGYLEKAIFHCNNRFETSVDAALVRITIANKKPVDGYMMKCEKEILRFIGFPKSFYTNIFTVAGADTLGM</sequence>
<keyword evidence="2" id="KW-1185">Reference proteome</keyword>